<dbReference type="Gramene" id="OE9A039421T1">
    <property type="protein sequence ID" value="OE9A039421C1"/>
    <property type="gene ID" value="OE9A039421"/>
</dbReference>
<dbReference type="GO" id="GO:0006351">
    <property type="term" value="P:DNA-templated transcription"/>
    <property type="evidence" value="ECO:0007669"/>
    <property type="project" value="InterPro"/>
</dbReference>
<evidence type="ECO:0000256" key="3">
    <source>
        <dbReference type="ARBA" id="ARBA00023163"/>
    </source>
</evidence>
<proteinExistence type="predicted"/>
<dbReference type="GO" id="GO:0046983">
    <property type="term" value="F:protein dimerization activity"/>
    <property type="evidence" value="ECO:0007669"/>
    <property type="project" value="InterPro"/>
</dbReference>
<dbReference type="Gene3D" id="4.10.280.10">
    <property type="entry name" value="Helix-loop-helix DNA-binding domain"/>
    <property type="match status" value="1"/>
</dbReference>
<evidence type="ECO:0000256" key="2">
    <source>
        <dbReference type="ARBA" id="ARBA00023015"/>
    </source>
</evidence>
<feature type="compositionally biased region" description="Basic residues" evidence="5">
    <location>
        <begin position="258"/>
        <end position="270"/>
    </location>
</feature>
<feature type="compositionally biased region" description="Acidic residues" evidence="5">
    <location>
        <begin position="216"/>
        <end position="225"/>
    </location>
</feature>
<evidence type="ECO:0000313" key="7">
    <source>
        <dbReference type="EMBL" id="CAA2968939.1"/>
    </source>
</evidence>
<dbReference type="GO" id="GO:0005634">
    <property type="term" value="C:nucleus"/>
    <property type="evidence" value="ECO:0007669"/>
    <property type="project" value="UniProtKB-SubCell"/>
</dbReference>
<dbReference type="Gramene" id="OE9A039421T2">
    <property type="protein sequence ID" value="OE9A039421C2"/>
    <property type="gene ID" value="OE9A039421"/>
</dbReference>
<sequence>MELPQPRPLETEGRKATHDFLSLYSPVQQDPRPPQGGYLKTQDLLQPLERVGKHATKEENKIVITAIEKPPPPGPPPSVEHVLPGGIGTYSISYLNQRVLKPEGSLFMAQASTTRSDENQNPDSYAGSGLMLWDESSVKKGQTGKENIAAERHVLRESGLNGVGGKWMTVLEPPSQSSSNRSHNSNTLSSFLSSQPSSSQKNKSLKNMMTSATNDREEDYDDGNEEFVVKKETTPHPKGNFSVNVEGKLTDQKPNTARSKHSATEKRRRSKINDRFQRLREIIPHSEQKRDKASFLLEVIEYIQFLQEKVHKYESSYNVWNHEPSKILQCSQSHIAEGFIDHSRGMNPESTSASVFPAKFDENKNFVSPAIPINGQSLVESDTKTATTSREREPSLRTKTAPVLPIMQRNIFSFGSTGIAPSPDSPIPASDADKTATWPQSHLLQNRSRVTECTVVDDKMKNQELTIESGTISISNAYSQKLLNTLTQALKNTGVDLSRANISVRIDLGKRAPVSSASTVKDEDDVPTGNKALPRSRAASTEESEQALKRLKTR</sequence>
<reference evidence="7 8" key="1">
    <citation type="submission" date="2019-12" db="EMBL/GenBank/DDBJ databases">
        <authorList>
            <person name="Alioto T."/>
            <person name="Alioto T."/>
            <person name="Gomez Garrido J."/>
        </authorList>
    </citation>
    <scope>NUCLEOTIDE SEQUENCE [LARGE SCALE GENOMIC DNA]</scope>
</reference>
<comment type="caution">
    <text evidence="7">The sequence shown here is derived from an EMBL/GenBank/DDBJ whole genome shotgun (WGS) entry which is preliminary data.</text>
</comment>
<feature type="region of interest" description="Disordered" evidence="5">
    <location>
        <begin position="163"/>
        <end position="270"/>
    </location>
</feature>
<dbReference type="AlphaFoldDB" id="A0A8S0QMN4"/>
<keyword evidence="3" id="KW-0804">Transcription</keyword>
<evidence type="ECO:0000259" key="6">
    <source>
        <dbReference type="PROSITE" id="PS50888"/>
    </source>
</evidence>
<feature type="compositionally biased region" description="Low complexity" evidence="5">
    <location>
        <begin position="175"/>
        <end position="207"/>
    </location>
</feature>
<protein>
    <submittedName>
        <fullName evidence="7">Transcription factor BIM1 isoform X1</fullName>
    </submittedName>
</protein>
<keyword evidence="8" id="KW-1185">Reference proteome</keyword>
<evidence type="ECO:0000313" key="8">
    <source>
        <dbReference type="Proteomes" id="UP000594638"/>
    </source>
</evidence>
<dbReference type="InterPro" id="IPR036638">
    <property type="entry name" value="HLH_DNA-bd_sf"/>
</dbReference>
<evidence type="ECO:0000256" key="4">
    <source>
        <dbReference type="ARBA" id="ARBA00023242"/>
    </source>
</evidence>
<feature type="region of interest" description="Disordered" evidence="5">
    <location>
        <begin position="513"/>
        <end position="554"/>
    </location>
</feature>
<keyword evidence="4" id="KW-0539">Nucleus</keyword>
<dbReference type="CDD" id="cd11453">
    <property type="entry name" value="bHLH_AtBIM_like"/>
    <property type="match status" value="1"/>
</dbReference>
<dbReference type="Pfam" id="PF00010">
    <property type="entry name" value="HLH"/>
    <property type="match status" value="1"/>
</dbReference>
<evidence type="ECO:0000256" key="5">
    <source>
        <dbReference type="SAM" id="MobiDB-lite"/>
    </source>
</evidence>
<keyword evidence="2" id="KW-0805">Transcription regulation</keyword>
<feature type="domain" description="BHLH" evidence="6">
    <location>
        <begin position="256"/>
        <end position="306"/>
    </location>
</feature>
<organism evidence="7 8">
    <name type="scientific">Olea europaea subsp. europaea</name>
    <dbReference type="NCBI Taxonomy" id="158383"/>
    <lineage>
        <taxon>Eukaryota</taxon>
        <taxon>Viridiplantae</taxon>
        <taxon>Streptophyta</taxon>
        <taxon>Embryophyta</taxon>
        <taxon>Tracheophyta</taxon>
        <taxon>Spermatophyta</taxon>
        <taxon>Magnoliopsida</taxon>
        <taxon>eudicotyledons</taxon>
        <taxon>Gunneridae</taxon>
        <taxon>Pentapetalae</taxon>
        <taxon>asterids</taxon>
        <taxon>lamiids</taxon>
        <taxon>Lamiales</taxon>
        <taxon>Oleaceae</taxon>
        <taxon>Oleeae</taxon>
        <taxon>Olea</taxon>
    </lineage>
</organism>
<evidence type="ECO:0000256" key="1">
    <source>
        <dbReference type="ARBA" id="ARBA00004123"/>
    </source>
</evidence>
<comment type="subcellular location">
    <subcellularLocation>
        <location evidence="1">Nucleus</location>
    </subcellularLocation>
</comment>
<dbReference type="OrthoDB" id="690068at2759"/>
<gene>
    <name evidence="7" type="ORF">OLEA9_A039421</name>
</gene>
<name>A0A8S0QMN4_OLEEU</name>
<feature type="compositionally biased region" description="Basic and acidic residues" evidence="5">
    <location>
        <begin position="9"/>
        <end position="18"/>
    </location>
</feature>
<dbReference type="PANTHER" id="PTHR46412:SF3">
    <property type="entry name" value="TRANSCRIPTION FACTOR BIM1"/>
    <property type="match status" value="1"/>
</dbReference>
<accession>A0A8S0QMN4</accession>
<dbReference type="SUPFAM" id="SSF47459">
    <property type="entry name" value="HLH, helix-loop-helix DNA-binding domain"/>
    <property type="match status" value="1"/>
</dbReference>
<dbReference type="InterPro" id="IPR044295">
    <property type="entry name" value="BIM1/2/3"/>
</dbReference>
<dbReference type="PANTHER" id="PTHR46412">
    <property type="entry name" value="BES1-INTERACTING MYC-LIKE PROTEIN"/>
    <property type="match status" value="1"/>
</dbReference>
<dbReference type="PROSITE" id="PS50888">
    <property type="entry name" value="BHLH"/>
    <property type="match status" value="1"/>
</dbReference>
<dbReference type="InterPro" id="IPR011598">
    <property type="entry name" value="bHLH_dom"/>
</dbReference>
<dbReference type="Proteomes" id="UP000594638">
    <property type="component" value="Unassembled WGS sequence"/>
</dbReference>
<dbReference type="EMBL" id="CACTIH010001926">
    <property type="protein sequence ID" value="CAA2968939.1"/>
    <property type="molecule type" value="Genomic_DNA"/>
</dbReference>
<dbReference type="SMART" id="SM00353">
    <property type="entry name" value="HLH"/>
    <property type="match status" value="1"/>
</dbReference>
<dbReference type="GO" id="GO:0003700">
    <property type="term" value="F:DNA-binding transcription factor activity"/>
    <property type="evidence" value="ECO:0007669"/>
    <property type="project" value="InterPro"/>
</dbReference>
<feature type="region of interest" description="Disordered" evidence="5">
    <location>
        <begin position="1"/>
        <end position="42"/>
    </location>
</feature>